<evidence type="ECO:0000313" key="2">
    <source>
        <dbReference type="Proteomes" id="UP000008068"/>
    </source>
</evidence>
<proteinExistence type="predicted"/>
<dbReference type="eggNOG" id="ENOG502RVSQ">
    <property type="taxonomic scope" value="Eukaryota"/>
</dbReference>
<protein>
    <submittedName>
        <fullName evidence="1">Uncharacterized protein</fullName>
    </submittedName>
</protein>
<name>G0NED2_CAEBE</name>
<reference evidence="2" key="1">
    <citation type="submission" date="2011-07" db="EMBL/GenBank/DDBJ databases">
        <authorList>
            <consortium name="Caenorhabditis brenneri Sequencing and Analysis Consortium"/>
            <person name="Wilson R.K."/>
        </authorList>
    </citation>
    <scope>NUCLEOTIDE SEQUENCE [LARGE SCALE GENOMIC DNA]</scope>
    <source>
        <strain evidence="2">PB2801</strain>
    </source>
</reference>
<dbReference type="AlphaFoldDB" id="G0NED2"/>
<dbReference type="EMBL" id="GL379872">
    <property type="protein sequence ID" value="EGT58750.1"/>
    <property type="molecule type" value="Genomic_DNA"/>
</dbReference>
<gene>
    <name evidence="1" type="ORF">CAEBREN_12545</name>
</gene>
<accession>G0NED2</accession>
<dbReference type="FunCoup" id="G0NED2">
    <property type="interactions" value="1048"/>
</dbReference>
<sequence length="282" mass="31143">MWASNVNHTKKSESFFSTTLSITRAVPQMAVFWITIERILFRVSPTIRDNSKFRHVAIFRLTIILFNSAKGSHTRANLLGGMRNDQKIQNLSSQLKFFKRSFLPVFFACLSDYGMQLVLKRGLELDETTLDLIYINARCYLPIIFPLSLLIMNKNLRADYLANFVLCRKARNLHKESKVKVIATRESQESIIANLKMIGILSDVDTSQGGPSAAGLAMMGMGGSMPNMPKMSNGQRISISKDPTSITSVGSLAKNGSTGSSASMMMFTTRPKTSIPSVGSVG</sequence>
<dbReference type="OrthoDB" id="5815780at2759"/>
<dbReference type="STRING" id="135651.G0NED2"/>
<organism evidence="2">
    <name type="scientific">Caenorhabditis brenneri</name>
    <name type="common">Nematode worm</name>
    <dbReference type="NCBI Taxonomy" id="135651"/>
    <lineage>
        <taxon>Eukaryota</taxon>
        <taxon>Metazoa</taxon>
        <taxon>Ecdysozoa</taxon>
        <taxon>Nematoda</taxon>
        <taxon>Chromadorea</taxon>
        <taxon>Rhabditida</taxon>
        <taxon>Rhabditina</taxon>
        <taxon>Rhabditomorpha</taxon>
        <taxon>Rhabditoidea</taxon>
        <taxon>Rhabditidae</taxon>
        <taxon>Peloderinae</taxon>
        <taxon>Caenorhabditis</taxon>
    </lineage>
</organism>
<dbReference type="HOGENOM" id="CLU_797486_0_0_1"/>
<dbReference type="Proteomes" id="UP000008068">
    <property type="component" value="Unassembled WGS sequence"/>
</dbReference>
<evidence type="ECO:0000313" key="1">
    <source>
        <dbReference type="EMBL" id="EGT58750.1"/>
    </source>
</evidence>
<dbReference type="InParanoid" id="G0NED2"/>
<keyword evidence="2" id="KW-1185">Reference proteome</keyword>